<accession>A0A1S2LAH2</accession>
<proteinExistence type="predicted"/>
<comment type="caution">
    <text evidence="2">The sequence shown here is derived from an EMBL/GenBank/DDBJ whole genome shotgun (WGS) entry which is preliminary data.</text>
</comment>
<keyword evidence="1" id="KW-0472">Membrane</keyword>
<dbReference type="PANTHER" id="PTHR34351">
    <property type="entry name" value="SLR1927 PROTEIN-RELATED"/>
    <property type="match status" value="1"/>
</dbReference>
<reference evidence="2 3" key="1">
    <citation type="submission" date="2016-10" db="EMBL/GenBank/DDBJ databases">
        <title>Draft genome sequences of four alkaliphilic bacteria belonging to the Anaerobacillus genus.</title>
        <authorList>
            <person name="Bassil N.M."/>
            <person name="Lloyd J.R."/>
        </authorList>
    </citation>
    <scope>NUCLEOTIDE SEQUENCE [LARGE SCALE GENOMIC DNA]</scope>
    <source>
        <strain evidence="2 3">DSM 15340</strain>
    </source>
</reference>
<evidence type="ECO:0000256" key="1">
    <source>
        <dbReference type="SAM" id="Phobius"/>
    </source>
</evidence>
<name>A0A1S2LAH2_9BACI</name>
<feature type="transmembrane region" description="Helical" evidence="1">
    <location>
        <begin position="35"/>
        <end position="53"/>
    </location>
</feature>
<keyword evidence="3" id="KW-1185">Reference proteome</keyword>
<dbReference type="Proteomes" id="UP000180098">
    <property type="component" value="Unassembled WGS sequence"/>
</dbReference>
<evidence type="ECO:0000313" key="3">
    <source>
        <dbReference type="Proteomes" id="UP000180098"/>
    </source>
</evidence>
<dbReference type="EMBL" id="MLQQ01000046">
    <property type="protein sequence ID" value="OIJ09260.1"/>
    <property type="molecule type" value="Genomic_DNA"/>
</dbReference>
<dbReference type="RefSeq" id="WP_071314604.1">
    <property type="nucleotide sequence ID" value="NZ_MLQQ01000046.1"/>
</dbReference>
<keyword evidence="1" id="KW-0812">Transmembrane</keyword>
<protein>
    <submittedName>
        <fullName evidence="2">Uncharacterized protein</fullName>
    </submittedName>
</protein>
<dbReference type="AlphaFoldDB" id="A0A1S2LAH2"/>
<feature type="transmembrane region" description="Helical" evidence="1">
    <location>
        <begin position="12"/>
        <end position="29"/>
    </location>
</feature>
<sequence length="401" mass="46030">MSWNQEYRAPQIYRFLGPTIPILFIVTLINQSALIFGLAMLLTLLIGLSSYYLKYAYKNTTIPDETEIVRMFPEDKSSITIPIENQGKFPIFNGELAFFLYDPDEAVKVADTEVNKQSLYRYSLSIQPFTKKQQNIDITALKRGVVQIRSIEYTVHDLLKISQLRLNYNGYFRGEMIVYPTPKAVKGLEHVLQHKQGQHPKQHAVHEDVMMTMGTREYVQNDPFNRINWKASARTNELQTKIYEKTTVLKWSIVVNVRNEDRSQMTIETLEDVLSQVAFICQYATKHHISFELFINIRVPRLVCVHLPSGLGKDQLMKALELLARVNKNAVTTQPHEMLKVVELKSGDQPFIIHLGEYSDEEENIYLAWKQNGTTVYRVESKGEVGQVIPIGGGKNEAMAN</sequence>
<gene>
    <name evidence="2" type="ORF">BKP35_17135</name>
</gene>
<organism evidence="2 3">
    <name type="scientific">Anaerobacillus arseniciselenatis</name>
    <dbReference type="NCBI Taxonomy" id="85682"/>
    <lineage>
        <taxon>Bacteria</taxon>
        <taxon>Bacillati</taxon>
        <taxon>Bacillota</taxon>
        <taxon>Bacilli</taxon>
        <taxon>Bacillales</taxon>
        <taxon>Bacillaceae</taxon>
        <taxon>Anaerobacillus</taxon>
    </lineage>
</organism>
<keyword evidence="1" id="KW-1133">Transmembrane helix</keyword>
<dbReference type="PANTHER" id="PTHR34351:SF2">
    <property type="entry name" value="DUF58 DOMAIN-CONTAINING PROTEIN"/>
    <property type="match status" value="1"/>
</dbReference>
<dbReference type="OrthoDB" id="9789943at2"/>
<evidence type="ECO:0000313" key="2">
    <source>
        <dbReference type="EMBL" id="OIJ09260.1"/>
    </source>
</evidence>